<feature type="compositionally biased region" description="Low complexity" evidence="1">
    <location>
        <begin position="103"/>
        <end position="132"/>
    </location>
</feature>
<evidence type="ECO:0000313" key="2">
    <source>
        <dbReference type="EnsemblPlants" id="OB10G24700.1"/>
    </source>
</evidence>
<dbReference type="STRING" id="4533.J3N4M2"/>
<dbReference type="EnsemblPlants" id="OB10G24700.1">
    <property type="protein sequence ID" value="OB10G24700.1"/>
    <property type="gene ID" value="OB10G24700"/>
</dbReference>
<proteinExistence type="predicted"/>
<evidence type="ECO:0000256" key="1">
    <source>
        <dbReference type="SAM" id="MobiDB-lite"/>
    </source>
</evidence>
<protein>
    <submittedName>
        <fullName evidence="2">Uncharacterized protein</fullName>
    </submittedName>
</protein>
<keyword evidence="3" id="KW-1185">Reference proteome</keyword>
<feature type="region of interest" description="Disordered" evidence="1">
    <location>
        <begin position="98"/>
        <end position="138"/>
    </location>
</feature>
<dbReference type="HOGENOM" id="CLU_1858304_0_0_1"/>
<feature type="compositionally biased region" description="Pro residues" evidence="1">
    <location>
        <begin position="66"/>
        <end position="80"/>
    </location>
</feature>
<accession>J3N4M2</accession>
<dbReference type="Proteomes" id="UP000006038">
    <property type="component" value="Chromosome 10"/>
</dbReference>
<organism evidence="2">
    <name type="scientific">Oryza brachyantha</name>
    <name type="common">malo sina</name>
    <dbReference type="NCBI Taxonomy" id="4533"/>
    <lineage>
        <taxon>Eukaryota</taxon>
        <taxon>Viridiplantae</taxon>
        <taxon>Streptophyta</taxon>
        <taxon>Embryophyta</taxon>
        <taxon>Tracheophyta</taxon>
        <taxon>Spermatophyta</taxon>
        <taxon>Magnoliopsida</taxon>
        <taxon>Liliopsida</taxon>
        <taxon>Poales</taxon>
        <taxon>Poaceae</taxon>
        <taxon>BOP clade</taxon>
        <taxon>Oryzoideae</taxon>
        <taxon>Oryzeae</taxon>
        <taxon>Oryzinae</taxon>
        <taxon>Oryza</taxon>
    </lineage>
</organism>
<dbReference type="OMA" id="WRPHPAA"/>
<dbReference type="Gramene" id="OB10G24700.1">
    <property type="protein sequence ID" value="OB10G24700.1"/>
    <property type="gene ID" value="OB10G24700"/>
</dbReference>
<sequence length="138" mass="14484">MMSASPEFYKPAPVFSPCSSPLRLLQQHGDDQVGAWGEEEEYSSSNSYSSCRTPTGGEGNRKAPGTGPPAPRKPRAPPAPCRKRLFEVEVFSLRLEELERPRSAGGSPPSYAASWPAGLSSPAARGGAAAAAHVCVDG</sequence>
<name>J3N4M2_ORYBR</name>
<feature type="region of interest" description="Disordered" evidence="1">
    <location>
        <begin position="19"/>
        <end position="81"/>
    </location>
</feature>
<reference evidence="2" key="1">
    <citation type="journal article" date="2013" name="Nat. Commun.">
        <title>Whole-genome sequencing of Oryza brachyantha reveals mechanisms underlying Oryza genome evolution.</title>
        <authorList>
            <person name="Chen J."/>
            <person name="Huang Q."/>
            <person name="Gao D."/>
            <person name="Wang J."/>
            <person name="Lang Y."/>
            <person name="Liu T."/>
            <person name="Li B."/>
            <person name="Bai Z."/>
            <person name="Luis Goicoechea J."/>
            <person name="Liang C."/>
            <person name="Chen C."/>
            <person name="Zhang W."/>
            <person name="Sun S."/>
            <person name="Liao Y."/>
            <person name="Zhang X."/>
            <person name="Yang L."/>
            <person name="Song C."/>
            <person name="Wang M."/>
            <person name="Shi J."/>
            <person name="Liu G."/>
            <person name="Liu J."/>
            <person name="Zhou H."/>
            <person name="Zhou W."/>
            <person name="Yu Q."/>
            <person name="An N."/>
            <person name="Chen Y."/>
            <person name="Cai Q."/>
            <person name="Wang B."/>
            <person name="Liu B."/>
            <person name="Min J."/>
            <person name="Huang Y."/>
            <person name="Wu H."/>
            <person name="Li Z."/>
            <person name="Zhang Y."/>
            <person name="Yin Y."/>
            <person name="Song W."/>
            <person name="Jiang J."/>
            <person name="Jackson S.A."/>
            <person name="Wing R.A."/>
            <person name="Wang J."/>
            <person name="Chen M."/>
        </authorList>
    </citation>
    <scope>NUCLEOTIDE SEQUENCE [LARGE SCALE GENOMIC DNA]</scope>
    <source>
        <strain evidence="2">cv. IRGC 101232</strain>
    </source>
</reference>
<evidence type="ECO:0000313" key="3">
    <source>
        <dbReference type="Proteomes" id="UP000006038"/>
    </source>
</evidence>
<reference evidence="2" key="2">
    <citation type="submission" date="2013-04" db="UniProtKB">
        <authorList>
            <consortium name="EnsemblPlants"/>
        </authorList>
    </citation>
    <scope>IDENTIFICATION</scope>
</reference>
<dbReference type="AlphaFoldDB" id="J3N4M2"/>